<evidence type="ECO:0000259" key="4">
    <source>
        <dbReference type="SMART" id="SM00906"/>
    </source>
</evidence>
<dbReference type="EMBL" id="ML769502">
    <property type="protein sequence ID" value="KAE9397123.1"/>
    <property type="molecule type" value="Genomic_DNA"/>
</dbReference>
<feature type="compositionally biased region" description="Low complexity" evidence="2">
    <location>
        <begin position="1"/>
        <end position="14"/>
    </location>
</feature>
<dbReference type="InterPro" id="IPR050987">
    <property type="entry name" value="AtrR-like"/>
</dbReference>
<dbReference type="GO" id="GO:0003700">
    <property type="term" value="F:DNA-binding transcription factor activity"/>
    <property type="evidence" value="ECO:0007669"/>
    <property type="project" value="InterPro"/>
</dbReference>
<keyword evidence="1" id="KW-0539">Nucleus</keyword>
<keyword evidence="3" id="KW-0472">Membrane</keyword>
<name>A0A6A4HGX5_9AGAR</name>
<reference evidence="5" key="1">
    <citation type="journal article" date="2019" name="Environ. Microbiol.">
        <title>Fungal ecological strategies reflected in gene transcription - a case study of two litter decomposers.</title>
        <authorList>
            <person name="Barbi F."/>
            <person name="Kohler A."/>
            <person name="Barry K."/>
            <person name="Baskaran P."/>
            <person name="Daum C."/>
            <person name="Fauchery L."/>
            <person name="Ihrmark K."/>
            <person name="Kuo A."/>
            <person name="LaButti K."/>
            <person name="Lipzen A."/>
            <person name="Morin E."/>
            <person name="Grigoriev I.V."/>
            <person name="Henrissat B."/>
            <person name="Lindahl B."/>
            <person name="Martin F."/>
        </authorList>
    </citation>
    <scope>NUCLEOTIDE SEQUENCE</scope>
    <source>
        <strain evidence="5">JB14</strain>
    </source>
</reference>
<dbReference type="PANTHER" id="PTHR46910">
    <property type="entry name" value="TRANSCRIPTION FACTOR PDR1"/>
    <property type="match status" value="1"/>
</dbReference>
<dbReference type="Proteomes" id="UP000799118">
    <property type="component" value="Unassembled WGS sequence"/>
</dbReference>
<dbReference type="GO" id="GO:0003677">
    <property type="term" value="F:DNA binding"/>
    <property type="evidence" value="ECO:0007669"/>
    <property type="project" value="InterPro"/>
</dbReference>
<dbReference type="GO" id="GO:0008270">
    <property type="term" value="F:zinc ion binding"/>
    <property type="evidence" value="ECO:0007669"/>
    <property type="project" value="InterPro"/>
</dbReference>
<dbReference type="AlphaFoldDB" id="A0A6A4HGX5"/>
<evidence type="ECO:0000256" key="3">
    <source>
        <dbReference type="SAM" id="Phobius"/>
    </source>
</evidence>
<evidence type="ECO:0000313" key="5">
    <source>
        <dbReference type="EMBL" id="KAE9397123.1"/>
    </source>
</evidence>
<evidence type="ECO:0000256" key="1">
    <source>
        <dbReference type="ARBA" id="ARBA00023242"/>
    </source>
</evidence>
<keyword evidence="6" id="KW-1185">Reference proteome</keyword>
<dbReference type="CDD" id="cd12148">
    <property type="entry name" value="fungal_TF_MHR"/>
    <property type="match status" value="1"/>
</dbReference>
<dbReference type="SMART" id="SM00906">
    <property type="entry name" value="Fungal_trans"/>
    <property type="match status" value="1"/>
</dbReference>
<accession>A0A6A4HGX5</accession>
<proteinExistence type="predicted"/>
<evidence type="ECO:0000313" key="6">
    <source>
        <dbReference type="Proteomes" id="UP000799118"/>
    </source>
</evidence>
<gene>
    <name evidence="5" type="ORF">BT96DRAFT_86269</name>
</gene>
<organism evidence="5 6">
    <name type="scientific">Gymnopus androsaceus JB14</name>
    <dbReference type="NCBI Taxonomy" id="1447944"/>
    <lineage>
        <taxon>Eukaryota</taxon>
        <taxon>Fungi</taxon>
        <taxon>Dikarya</taxon>
        <taxon>Basidiomycota</taxon>
        <taxon>Agaricomycotina</taxon>
        <taxon>Agaricomycetes</taxon>
        <taxon>Agaricomycetidae</taxon>
        <taxon>Agaricales</taxon>
        <taxon>Marasmiineae</taxon>
        <taxon>Omphalotaceae</taxon>
        <taxon>Gymnopus</taxon>
    </lineage>
</organism>
<dbReference type="PANTHER" id="PTHR46910:SF38">
    <property type="entry name" value="ZN(2)-C6 FUNGAL-TYPE DOMAIN-CONTAINING PROTEIN"/>
    <property type="match status" value="1"/>
</dbReference>
<dbReference type="Pfam" id="PF04082">
    <property type="entry name" value="Fungal_trans"/>
    <property type="match status" value="1"/>
</dbReference>
<keyword evidence="3" id="KW-0812">Transmembrane</keyword>
<keyword evidence="3" id="KW-1133">Transmembrane helix</keyword>
<dbReference type="GO" id="GO:0006351">
    <property type="term" value="P:DNA-templated transcription"/>
    <property type="evidence" value="ECO:0007669"/>
    <property type="project" value="InterPro"/>
</dbReference>
<feature type="transmembrane region" description="Helical" evidence="3">
    <location>
        <begin position="434"/>
        <end position="458"/>
    </location>
</feature>
<evidence type="ECO:0000256" key="2">
    <source>
        <dbReference type="SAM" id="MobiDB-lite"/>
    </source>
</evidence>
<dbReference type="InterPro" id="IPR007219">
    <property type="entry name" value="XnlR_reg_dom"/>
</dbReference>
<feature type="domain" description="Xylanolytic transcriptional activator regulatory" evidence="4">
    <location>
        <begin position="207"/>
        <end position="280"/>
    </location>
</feature>
<sequence length="495" mass="55943">MAYTSPSRSSSSSRIVPAPDSYLDSDVDGLTAHLQSMGIQSSEPKARHFGNSSSIAAKVDTRPSSKRPEFWTIHPWQIIPAVDPPPFIFPDEDLIQDLSKHYISRINDVLPLLHPQSFLRSIGEGLHFKDRHFGAVVLAVCAVGSRFSSDPRVFEEGSSSEQSVGWKWIRQIQPIKTSFLVPPCIYELQLYCVYMFFMNSTTTPEVCWPLISFGLRLAQDVGAHRKKPANPRPTLESELGKRAFWFLYISDIYVSALLGRARSIANEDFDVEFPIEDCDDEYWEHSDPDLAFKQPPGKPCSASYYATFIKLMDILGYAARTIYAARRSEMWTAMGLSSLEWNEKIVAELDSSLNRWVDNIPDHLTWDPKRENPEHFRQSAMLYATYYWIQIQVHRTFIPPPGQASVLSFPSLAICATAARACCHVVEIAEQRNAGLLAVSTVAMALFNANIVLLVNVFSRRLKTSNALNPGKELVDVYRSIHSLQIYEKSCWALH</sequence>
<dbReference type="OrthoDB" id="4456959at2759"/>
<protein>
    <recommendedName>
        <fullName evidence="4">Xylanolytic transcriptional activator regulatory domain-containing protein</fullName>
    </recommendedName>
</protein>
<feature type="region of interest" description="Disordered" evidence="2">
    <location>
        <begin position="1"/>
        <end position="20"/>
    </location>
</feature>